<evidence type="ECO:0000256" key="6">
    <source>
        <dbReference type="ARBA" id="ARBA00023065"/>
    </source>
</evidence>
<evidence type="ECO:0000313" key="13">
    <source>
        <dbReference type="Proteomes" id="UP001225378"/>
    </source>
</evidence>
<comment type="function">
    <text evidence="1">Produces ATP from ADP in the presence of a proton gradient across the membrane.</text>
</comment>
<dbReference type="SUPFAM" id="SSF51344">
    <property type="entry name" value="Epsilon subunit of F1F0-ATP synthase N-terminal domain"/>
    <property type="match status" value="1"/>
</dbReference>
<comment type="subcellular location">
    <subcellularLocation>
        <location evidence="2">Endomembrane system</location>
        <topology evidence="2">Peripheral membrane protein</topology>
    </subcellularLocation>
</comment>
<dbReference type="InterPro" id="IPR036771">
    <property type="entry name" value="ATPsynth_dsu/esu_N"/>
</dbReference>
<comment type="similarity">
    <text evidence="3">Belongs to the ATPase epsilon chain family.</text>
</comment>
<keyword evidence="8" id="KW-0066">ATP synthesis</keyword>
<dbReference type="InterPro" id="IPR001469">
    <property type="entry name" value="ATP_synth_F1_dsu/esu"/>
</dbReference>
<dbReference type="InterPro" id="IPR020546">
    <property type="entry name" value="ATP_synth_F1_dsu/esu_N"/>
</dbReference>
<dbReference type="Gene3D" id="2.60.15.10">
    <property type="entry name" value="F0F1 ATP synthase delta/epsilon subunit, N-terminal"/>
    <property type="match status" value="1"/>
</dbReference>
<organism evidence="12 13">
    <name type="scientific">Methylomarinum roseum</name>
    <dbReference type="NCBI Taxonomy" id="3067653"/>
    <lineage>
        <taxon>Bacteria</taxon>
        <taxon>Pseudomonadati</taxon>
        <taxon>Pseudomonadota</taxon>
        <taxon>Gammaproteobacteria</taxon>
        <taxon>Methylococcales</taxon>
        <taxon>Methylococcaceae</taxon>
        <taxon>Methylomarinum</taxon>
    </lineage>
</organism>
<dbReference type="AlphaFoldDB" id="A0AAU7NWT9"/>
<keyword evidence="5" id="KW-0813">Transport</keyword>
<accession>A0AAU7NWT9</accession>
<dbReference type="Pfam" id="PF02823">
    <property type="entry name" value="ATP-synt_DE_N"/>
    <property type="match status" value="1"/>
</dbReference>
<dbReference type="RefSeq" id="WP_305909490.1">
    <property type="nucleotide sequence ID" value="NZ_CP157743.1"/>
</dbReference>
<dbReference type="GO" id="GO:0045259">
    <property type="term" value="C:proton-transporting ATP synthase complex"/>
    <property type="evidence" value="ECO:0007669"/>
    <property type="project" value="UniProtKB-KW"/>
</dbReference>
<evidence type="ECO:0000256" key="8">
    <source>
        <dbReference type="ARBA" id="ARBA00023196"/>
    </source>
</evidence>
<evidence type="ECO:0000256" key="5">
    <source>
        <dbReference type="ARBA" id="ARBA00022448"/>
    </source>
</evidence>
<dbReference type="GO" id="GO:0012505">
    <property type="term" value="C:endomembrane system"/>
    <property type="evidence" value="ECO:0007669"/>
    <property type="project" value="UniProtKB-SubCell"/>
</dbReference>
<evidence type="ECO:0000259" key="11">
    <source>
        <dbReference type="Pfam" id="PF02823"/>
    </source>
</evidence>
<dbReference type="GO" id="GO:0046933">
    <property type="term" value="F:proton-transporting ATP synthase activity, rotational mechanism"/>
    <property type="evidence" value="ECO:0007669"/>
    <property type="project" value="InterPro"/>
</dbReference>
<keyword evidence="8" id="KW-0139">CF(1)</keyword>
<evidence type="ECO:0000256" key="4">
    <source>
        <dbReference type="ARBA" id="ARBA00014480"/>
    </source>
</evidence>
<dbReference type="Proteomes" id="UP001225378">
    <property type="component" value="Chromosome"/>
</dbReference>
<gene>
    <name evidence="12" type="ORF">Q9L42_005180</name>
</gene>
<evidence type="ECO:0000256" key="2">
    <source>
        <dbReference type="ARBA" id="ARBA00004184"/>
    </source>
</evidence>
<keyword evidence="7" id="KW-0472">Membrane</keyword>
<evidence type="ECO:0000256" key="9">
    <source>
        <dbReference type="ARBA" id="ARBA00030215"/>
    </source>
</evidence>
<protein>
    <recommendedName>
        <fullName evidence="4">ATP synthase epsilon chain</fullName>
    </recommendedName>
    <alternativeName>
        <fullName evidence="10">ATP synthase F1 sector epsilon subunit</fullName>
    </alternativeName>
    <alternativeName>
        <fullName evidence="9">F-ATPase epsilon subunit</fullName>
    </alternativeName>
</protein>
<evidence type="ECO:0000256" key="10">
    <source>
        <dbReference type="ARBA" id="ARBA00031795"/>
    </source>
</evidence>
<evidence type="ECO:0000256" key="3">
    <source>
        <dbReference type="ARBA" id="ARBA00005712"/>
    </source>
</evidence>
<dbReference type="EMBL" id="CP157743">
    <property type="protein sequence ID" value="XBS21520.1"/>
    <property type="molecule type" value="Genomic_DNA"/>
</dbReference>
<evidence type="ECO:0000256" key="1">
    <source>
        <dbReference type="ARBA" id="ARBA00003543"/>
    </source>
</evidence>
<keyword evidence="6" id="KW-0406">Ion transport</keyword>
<dbReference type="NCBIfam" id="NF004871">
    <property type="entry name" value="PRK06228.1"/>
    <property type="match status" value="1"/>
</dbReference>
<dbReference type="NCBIfam" id="TIGR03166">
    <property type="entry name" value="alt_F1F0_F1_eps"/>
    <property type="match status" value="1"/>
</dbReference>
<dbReference type="CDD" id="cd12152">
    <property type="entry name" value="F1-ATPase_delta"/>
    <property type="match status" value="1"/>
</dbReference>
<dbReference type="KEGG" id="mech:Q9L42_005180"/>
<reference evidence="12 13" key="1">
    <citation type="journal article" date="2024" name="Microbiology">
        <title>Methylomarinum rosea sp. nov., a novel halophilic methanotrophic bacterium from the hypersaline Lake Elton.</title>
        <authorList>
            <person name="Suleimanov R.Z."/>
            <person name="Oshkin I.Y."/>
            <person name="Danilova O.V."/>
            <person name="Suzina N.E."/>
            <person name="Dedysh S.N."/>
        </authorList>
    </citation>
    <scope>NUCLEOTIDE SEQUENCE [LARGE SCALE GENOMIC DNA]</scope>
    <source>
        <strain evidence="12 13">Ch1-1</strain>
    </source>
</reference>
<keyword evidence="13" id="KW-1185">Reference proteome</keyword>
<proteinExistence type="inferred from homology"/>
<feature type="domain" description="ATP synthase F1 complex delta/epsilon subunit N-terminal" evidence="11">
    <location>
        <begin position="1"/>
        <end position="80"/>
    </location>
</feature>
<dbReference type="InterPro" id="IPR024037">
    <property type="entry name" value="Alt_ATP_synth_F1_esu"/>
</dbReference>
<sequence>MRLKLLLPSHVLIDEPVQKVIAQGGNGSFCLEPRHVDFVSELAPGLLQFVDADGQEVFVAVDEGVLVKCADEVMISAYNAVRGEDLETLKDTVEHRFRQLNEGERIARSALSRLEAGVVRRFTQMQEGR</sequence>
<name>A0AAU7NWT9_9GAMM</name>
<evidence type="ECO:0000313" key="12">
    <source>
        <dbReference type="EMBL" id="XBS21520.1"/>
    </source>
</evidence>
<evidence type="ECO:0000256" key="7">
    <source>
        <dbReference type="ARBA" id="ARBA00023136"/>
    </source>
</evidence>